<dbReference type="STRING" id="546874.SAMN04488544_3965"/>
<dbReference type="RefSeq" id="WP_091078525.1">
    <property type="nucleotide sequence ID" value="NZ_LT629799.1"/>
</dbReference>
<dbReference type="EMBL" id="LT629799">
    <property type="protein sequence ID" value="SDV04382.1"/>
    <property type="molecule type" value="Genomic_DNA"/>
</dbReference>
<dbReference type="InterPro" id="IPR029050">
    <property type="entry name" value="Immunoprotect_excell_Ig-like"/>
</dbReference>
<feature type="chain" id="PRO_5038967768" description="DUF4352 domain-containing protein" evidence="3">
    <location>
        <begin position="24"/>
        <end position="209"/>
    </location>
</feature>
<feature type="signal peptide" evidence="3">
    <location>
        <begin position="1"/>
        <end position="23"/>
    </location>
</feature>
<gene>
    <name evidence="4" type="ORF">SAMN04488544_3965</name>
</gene>
<dbReference type="PROSITE" id="PS51257">
    <property type="entry name" value="PROKAR_LIPOPROTEIN"/>
    <property type="match status" value="1"/>
</dbReference>
<accession>A0A1H2NG08</accession>
<protein>
    <recommendedName>
        <fullName evidence="6">DUF4352 domain-containing protein</fullName>
    </recommendedName>
</protein>
<dbReference type="Proteomes" id="UP000198825">
    <property type="component" value="Chromosome I"/>
</dbReference>
<proteinExistence type="predicted"/>
<evidence type="ECO:0000313" key="4">
    <source>
        <dbReference type="EMBL" id="SDV04382.1"/>
    </source>
</evidence>
<dbReference type="Gene3D" id="2.60.40.1240">
    <property type="match status" value="1"/>
</dbReference>
<sequence>MTTPLRALGPAVLLAVVITGGLAGCSGDPDPAASSPAPQPTLSGSTPGTAPLPPAATTPVPPPTAGSTSQTVAPRPVRSKKPVKIDQTAQPEQDVTVTVPELKSVEAKAQGPGEVSGPALEVHVEVQNATDRELDLSGAAVTLTAADDSPGQIMTGPPTALFPASVAAGAKAEGVFVFTVAKDQRDPVRVDVLVDPDHDVVAFRGRAPR</sequence>
<dbReference type="OrthoDB" id="3831250at2"/>
<name>A0A1H2NG08_9ACTN</name>
<feature type="region of interest" description="Disordered" evidence="2">
    <location>
        <begin position="27"/>
        <end position="93"/>
    </location>
</feature>
<evidence type="ECO:0000313" key="5">
    <source>
        <dbReference type="Proteomes" id="UP000198825"/>
    </source>
</evidence>
<evidence type="ECO:0008006" key="6">
    <source>
        <dbReference type="Google" id="ProtNLM"/>
    </source>
</evidence>
<evidence type="ECO:0000256" key="2">
    <source>
        <dbReference type="SAM" id="MobiDB-lite"/>
    </source>
</evidence>
<organism evidence="4 5">
    <name type="scientific">Microlunatus sagamiharensis</name>
    <dbReference type="NCBI Taxonomy" id="546874"/>
    <lineage>
        <taxon>Bacteria</taxon>
        <taxon>Bacillati</taxon>
        <taxon>Actinomycetota</taxon>
        <taxon>Actinomycetes</taxon>
        <taxon>Propionibacteriales</taxon>
        <taxon>Propionibacteriaceae</taxon>
        <taxon>Microlunatus</taxon>
    </lineage>
</organism>
<dbReference type="AlphaFoldDB" id="A0A1H2NG08"/>
<keyword evidence="5" id="KW-1185">Reference proteome</keyword>
<keyword evidence="1 3" id="KW-0732">Signal</keyword>
<feature type="compositionally biased region" description="Pro residues" evidence="2">
    <location>
        <begin position="50"/>
        <end position="64"/>
    </location>
</feature>
<evidence type="ECO:0000256" key="1">
    <source>
        <dbReference type="ARBA" id="ARBA00022729"/>
    </source>
</evidence>
<evidence type="ECO:0000256" key="3">
    <source>
        <dbReference type="SAM" id="SignalP"/>
    </source>
</evidence>
<reference evidence="5" key="1">
    <citation type="submission" date="2016-10" db="EMBL/GenBank/DDBJ databases">
        <authorList>
            <person name="Varghese N."/>
            <person name="Submissions S."/>
        </authorList>
    </citation>
    <scope>NUCLEOTIDE SEQUENCE [LARGE SCALE GENOMIC DNA]</scope>
    <source>
        <strain evidence="5">DSM 21743</strain>
    </source>
</reference>